<name>A0A3B0XZF6_9ZZZZ</name>
<reference evidence="1" key="1">
    <citation type="submission" date="2018-06" db="EMBL/GenBank/DDBJ databases">
        <authorList>
            <person name="Zhirakovskaya E."/>
        </authorList>
    </citation>
    <scope>NUCLEOTIDE SEQUENCE</scope>
</reference>
<protein>
    <submittedName>
        <fullName evidence="1">Uncharacterized protein</fullName>
    </submittedName>
</protein>
<accession>A0A3B0XZF6</accession>
<gene>
    <name evidence="1" type="ORF">MNBD_GAMMA14-2381</name>
</gene>
<dbReference type="AlphaFoldDB" id="A0A3B0XZF6"/>
<organism evidence="1">
    <name type="scientific">hydrothermal vent metagenome</name>
    <dbReference type="NCBI Taxonomy" id="652676"/>
    <lineage>
        <taxon>unclassified sequences</taxon>
        <taxon>metagenomes</taxon>
        <taxon>ecological metagenomes</taxon>
    </lineage>
</organism>
<evidence type="ECO:0000313" key="1">
    <source>
        <dbReference type="EMBL" id="VAW73748.1"/>
    </source>
</evidence>
<sequence>MLHGNLDTEIGIARGRGADSFIQWEKRHRNLQIIVDAMLRVDKGAILNGVDDDGVFIEMSESGKYKLKNGKNLSPDTIHGIVYDYIKKHPDPDNK</sequence>
<proteinExistence type="predicted"/>
<dbReference type="EMBL" id="UOFM01000078">
    <property type="protein sequence ID" value="VAW73748.1"/>
    <property type="molecule type" value="Genomic_DNA"/>
</dbReference>